<comment type="caution">
    <text evidence="3">The sequence shown here is derived from an EMBL/GenBank/DDBJ whole genome shotgun (WGS) entry which is preliminary data.</text>
</comment>
<feature type="region of interest" description="Disordered" evidence="1">
    <location>
        <begin position="1"/>
        <end position="74"/>
    </location>
</feature>
<dbReference type="RefSeq" id="WP_126640272.1">
    <property type="nucleotide sequence ID" value="NZ_BIFH01000027.1"/>
</dbReference>
<name>A0A401YUU1_9ACTN</name>
<keyword evidence="2" id="KW-1133">Transmembrane helix</keyword>
<evidence type="ECO:0000313" key="3">
    <source>
        <dbReference type="EMBL" id="GCD98370.1"/>
    </source>
</evidence>
<keyword evidence="4" id="KW-1185">Reference proteome</keyword>
<dbReference type="SUPFAM" id="SSF81995">
    <property type="entry name" value="beta-sandwich domain of Sec23/24"/>
    <property type="match status" value="1"/>
</dbReference>
<evidence type="ECO:0000256" key="1">
    <source>
        <dbReference type="SAM" id="MobiDB-lite"/>
    </source>
</evidence>
<feature type="compositionally biased region" description="Pro residues" evidence="1">
    <location>
        <begin position="1"/>
        <end position="12"/>
    </location>
</feature>
<keyword evidence="2" id="KW-0812">Transmembrane</keyword>
<feature type="transmembrane region" description="Helical" evidence="2">
    <location>
        <begin position="78"/>
        <end position="99"/>
    </location>
</feature>
<dbReference type="OrthoDB" id="3854979at2"/>
<protein>
    <submittedName>
        <fullName evidence="3">Uncharacterized protein</fullName>
    </submittedName>
</protein>
<feature type="compositionally biased region" description="Low complexity" evidence="1">
    <location>
        <begin position="13"/>
        <end position="48"/>
    </location>
</feature>
<proteinExistence type="predicted"/>
<dbReference type="Proteomes" id="UP000286931">
    <property type="component" value="Unassembled WGS sequence"/>
</dbReference>
<evidence type="ECO:0000313" key="4">
    <source>
        <dbReference type="Proteomes" id="UP000286931"/>
    </source>
</evidence>
<evidence type="ECO:0000256" key="2">
    <source>
        <dbReference type="SAM" id="Phobius"/>
    </source>
</evidence>
<organism evidence="3 4">
    <name type="scientific">Embleya hyalina</name>
    <dbReference type="NCBI Taxonomy" id="516124"/>
    <lineage>
        <taxon>Bacteria</taxon>
        <taxon>Bacillati</taxon>
        <taxon>Actinomycetota</taxon>
        <taxon>Actinomycetes</taxon>
        <taxon>Kitasatosporales</taxon>
        <taxon>Streptomycetaceae</taxon>
        <taxon>Embleya</taxon>
    </lineage>
</organism>
<dbReference type="EMBL" id="BIFH01000027">
    <property type="protein sequence ID" value="GCD98370.1"/>
    <property type="molecule type" value="Genomic_DNA"/>
</dbReference>
<sequence length="220" mass="23395">MSNPFPPDPNGPQQPNQGWNQQPGQPQPQGGWQQQPGQPQQGWGQQPGQPGGYPPAGQPGFYGGPPPPPPRKSKLKKILIPIGVLIVLGIVAAVALNAFKKDDATSAKAGDCLERIEGGIGKSKMPKIAKCDSPDAKWKVLKKVDGSSDKSKCEGLPDSSGYFATFYWTGSKKGVVCMAFTSKTTLSDVKALDPISTMSATEADFQATKKELEEKGAKFE</sequence>
<reference evidence="3 4" key="1">
    <citation type="submission" date="2018-12" db="EMBL/GenBank/DDBJ databases">
        <title>Draft genome sequence of Embleya hyalina NBRC 13850T.</title>
        <authorList>
            <person name="Komaki H."/>
            <person name="Hosoyama A."/>
            <person name="Kimura A."/>
            <person name="Ichikawa N."/>
            <person name="Tamura T."/>
        </authorList>
    </citation>
    <scope>NUCLEOTIDE SEQUENCE [LARGE SCALE GENOMIC DNA]</scope>
    <source>
        <strain evidence="3 4">NBRC 13850</strain>
    </source>
</reference>
<dbReference type="AlphaFoldDB" id="A0A401YUU1"/>
<keyword evidence="2" id="KW-0472">Membrane</keyword>
<accession>A0A401YUU1</accession>
<gene>
    <name evidence="3" type="ORF">EHYA_06077</name>
</gene>